<name>A0A1I7NBF5_9BACT</name>
<evidence type="ECO:0000313" key="8">
    <source>
        <dbReference type="Proteomes" id="UP000199537"/>
    </source>
</evidence>
<dbReference type="InterPro" id="IPR001647">
    <property type="entry name" value="HTH_TetR"/>
</dbReference>
<protein>
    <submittedName>
        <fullName evidence="7">Transcriptional regulator, TetR family</fullName>
    </submittedName>
</protein>
<sequence length="222" mass="26677">MTKKQIPPVRDMHAEAMDRVISVSRRLFQTYGLRTMTVDEIARHLGMSKRTLYQLFRDKNELVRMVVKQFIEEMQANCESIRKDARDAIHETFRMFQYLDGIFRNLNPIVFAEMQRYHPDAFMLFDQHQQTYIKQLIIHNLQRGIQEGFYRADLNIEVIARFRLESGLLPLRQDIFPKDQFLLHEVQHELMLHYLYGISTVKGHQLIQQYQQQFDEQSNKKL</sequence>
<dbReference type="InterPro" id="IPR050109">
    <property type="entry name" value="HTH-type_TetR-like_transc_reg"/>
</dbReference>
<keyword evidence="8" id="KW-1185">Reference proteome</keyword>
<accession>A0A1I7NBF5</accession>
<keyword evidence="2" id="KW-0805">Transcription regulation</keyword>
<feature type="DNA-binding region" description="H-T-H motif" evidence="5">
    <location>
        <begin position="37"/>
        <end position="56"/>
    </location>
</feature>
<dbReference type="OrthoDB" id="881297at2"/>
<dbReference type="PANTHER" id="PTHR30055">
    <property type="entry name" value="HTH-TYPE TRANSCRIPTIONAL REGULATOR RUTR"/>
    <property type="match status" value="1"/>
</dbReference>
<dbReference type="RefSeq" id="WP_092458971.1">
    <property type="nucleotide sequence ID" value="NZ_FPCJ01000001.1"/>
</dbReference>
<reference evidence="8" key="1">
    <citation type="submission" date="2016-10" db="EMBL/GenBank/DDBJ databases">
        <authorList>
            <person name="Varghese N."/>
            <person name="Submissions S."/>
        </authorList>
    </citation>
    <scope>NUCLEOTIDE SEQUENCE [LARGE SCALE GENOMIC DNA]</scope>
    <source>
        <strain evidence="8">DSM 14807</strain>
    </source>
</reference>
<evidence type="ECO:0000256" key="3">
    <source>
        <dbReference type="ARBA" id="ARBA00023125"/>
    </source>
</evidence>
<organism evidence="7 8">
    <name type="scientific">Thermoflavifilum thermophilum</name>
    <dbReference type="NCBI Taxonomy" id="1393122"/>
    <lineage>
        <taxon>Bacteria</taxon>
        <taxon>Pseudomonadati</taxon>
        <taxon>Bacteroidota</taxon>
        <taxon>Chitinophagia</taxon>
        <taxon>Chitinophagales</taxon>
        <taxon>Chitinophagaceae</taxon>
        <taxon>Thermoflavifilum</taxon>
    </lineage>
</organism>
<dbReference type="AlphaFoldDB" id="A0A1I7NBF5"/>
<keyword evidence="4" id="KW-0804">Transcription</keyword>
<dbReference type="Proteomes" id="UP000199537">
    <property type="component" value="Unassembled WGS sequence"/>
</dbReference>
<gene>
    <name evidence="7" type="ORF">SAMN05660895_1228</name>
</gene>
<dbReference type="PANTHER" id="PTHR30055:SF175">
    <property type="entry name" value="HTH-TYPE TRANSCRIPTIONAL REPRESSOR KSTR2"/>
    <property type="match status" value="1"/>
</dbReference>
<evidence type="ECO:0000256" key="4">
    <source>
        <dbReference type="ARBA" id="ARBA00023163"/>
    </source>
</evidence>
<evidence type="ECO:0000256" key="1">
    <source>
        <dbReference type="ARBA" id="ARBA00022491"/>
    </source>
</evidence>
<evidence type="ECO:0000256" key="5">
    <source>
        <dbReference type="PROSITE-ProRule" id="PRU00335"/>
    </source>
</evidence>
<dbReference type="EMBL" id="FPCJ01000001">
    <property type="protein sequence ID" value="SFV32004.1"/>
    <property type="molecule type" value="Genomic_DNA"/>
</dbReference>
<keyword evidence="3 5" id="KW-0238">DNA-binding</keyword>
<dbReference type="PROSITE" id="PS50977">
    <property type="entry name" value="HTH_TETR_2"/>
    <property type="match status" value="1"/>
</dbReference>
<proteinExistence type="predicted"/>
<evidence type="ECO:0000256" key="2">
    <source>
        <dbReference type="ARBA" id="ARBA00023015"/>
    </source>
</evidence>
<dbReference type="PRINTS" id="PR00455">
    <property type="entry name" value="HTHTETR"/>
</dbReference>
<dbReference type="Gene3D" id="1.10.357.10">
    <property type="entry name" value="Tetracycline Repressor, domain 2"/>
    <property type="match status" value="1"/>
</dbReference>
<dbReference type="GO" id="GO:0003700">
    <property type="term" value="F:DNA-binding transcription factor activity"/>
    <property type="evidence" value="ECO:0007669"/>
    <property type="project" value="TreeGrafter"/>
</dbReference>
<dbReference type="GO" id="GO:0000976">
    <property type="term" value="F:transcription cis-regulatory region binding"/>
    <property type="evidence" value="ECO:0007669"/>
    <property type="project" value="TreeGrafter"/>
</dbReference>
<evidence type="ECO:0000313" key="7">
    <source>
        <dbReference type="EMBL" id="SFV32004.1"/>
    </source>
</evidence>
<feature type="domain" description="HTH tetR-type" evidence="6">
    <location>
        <begin position="14"/>
        <end position="74"/>
    </location>
</feature>
<evidence type="ECO:0000259" key="6">
    <source>
        <dbReference type="PROSITE" id="PS50977"/>
    </source>
</evidence>
<dbReference type="InterPro" id="IPR009057">
    <property type="entry name" value="Homeodomain-like_sf"/>
</dbReference>
<dbReference type="STRING" id="1393122.SAMN05660895_1228"/>
<keyword evidence="1" id="KW-0678">Repressor</keyword>
<dbReference type="Pfam" id="PF00440">
    <property type="entry name" value="TetR_N"/>
    <property type="match status" value="1"/>
</dbReference>
<dbReference type="SUPFAM" id="SSF46689">
    <property type="entry name" value="Homeodomain-like"/>
    <property type="match status" value="1"/>
</dbReference>